<dbReference type="InterPro" id="IPR001283">
    <property type="entry name" value="CRISP-related"/>
</dbReference>
<dbReference type="InterPro" id="IPR014044">
    <property type="entry name" value="CAP_dom"/>
</dbReference>
<sequence length="207" mass="22909">MTDPLRLTILRAHNNYRSQLAKGLVTDVTNKTLPAGKNIYKLVYNLTIEKVAQATANMCKMEHPGTVGYGENLWANSWAMDNLTEAVIGAPLSWWSEKDQCPINASKLHVTPQVFDKCGHMTTVAWSHITQIGCGIQLCPAQDWCSGWVCLLKYRTDDSANTLLYARGNPCSKDSDCDYYANSKCDTNCGLCKAPLNAVDPHKPPKN</sequence>
<accession>A0A915NCT2</accession>
<dbReference type="PRINTS" id="PR00838">
    <property type="entry name" value="V5ALLERGEN"/>
</dbReference>
<evidence type="ECO:0000259" key="1">
    <source>
        <dbReference type="SMART" id="SM00198"/>
    </source>
</evidence>
<dbReference type="SUPFAM" id="SSF55797">
    <property type="entry name" value="PR-1-like"/>
    <property type="match status" value="1"/>
</dbReference>
<dbReference type="Pfam" id="PF00188">
    <property type="entry name" value="CAP"/>
    <property type="match status" value="1"/>
</dbReference>
<dbReference type="WBParaSite" id="scaffold9532_cov270.g14044">
    <property type="protein sequence ID" value="scaffold9532_cov270.g14044"/>
    <property type="gene ID" value="scaffold9532_cov270.g14044"/>
</dbReference>
<dbReference type="Gene3D" id="3.40.33.10">
    <property type="entry name" value="CAP"/>
    <property type="match status" value="1"/>
</dbReference>
<evidence type="ECO:0000313" key="2">
    <source>
        <dbReference type="Proteomes" id="UP000887561"/>
    </source>
</evidence>
<name>A0A915NCT2_MELJA</name>
<dbReference type="AlphaFoldDB" id="A0A915NCT2"/>
<dbReference type="InterPro" id="IPR035940">
    <property type="entry name" value="CAP_sf"/>
</dbReference>
<dbReference type="InterPro" id="IPR002413">
    <property type="entry name" value="V5_allergen-like"/>
</dbReference>
<protein>
    <submittedName>
        <fullName evidence="3">SCP domain-containing protein</fullName>
    </submittedName>
</protein>
<keyword evidence="2" id="KW-1185">Reference proteome</keyword>
<evidence type="ECO:0000313" key="3">
    <source>
        <dbReference type="WBParaSite" id="scaffold9532_cov270.g14044"/>
    </source>
</evidence>
<organism evidence="2 3">
    <name type="scientific">Meloidogyne javanica</name>
    <name type="common">Root-knot nematode worm</name>
    <dbReference type="NCBI Taxonomy" id="6303"/>
    <lineage>
        <taxon>Eukaryota</taxon>
        <taxon>Metazoa</taxon>
        <taxon>Ecdysozoa</taxon>
        <taxon>Nematoda</taxon>
        <taxon>Chromadorea</taxon>
        <taxon>Rhabditida</taxon>
        <taxon>Tylenchina</taxon>
        <taxon>Tylenchomorpha</taxon>
        <taxon>Tylenchoidea</taxon>
        <taxon>Meloidogynidae</taxon>
        <taxon>Meloidogyninae</taxon>
        <taxon>Meloidogyne</taxon>
        <taxon>Meloidogyne incognita group</taxon>
    </lineage>
</organism>
<dbReference type="PANTHER" id="PTHR10334">
    <property type="entry name" value="CYSTEINE-RICH SECRETORY PROTEIN-RELATED"/>
    <property type="match status" value="1"/>
</dbReference>
<proteinExistence type="predicted"/>
<dbReference type="Proteomes" id="UP000887561">
    <property type="component" value="Unplaced"/>
</dbReference>
<feature type="domain" description="SCP" evidence="1">
    <location>
        <begin position="6"/>
        <end position="156"/>
    </location>
</feature>
<dbReference type="CDD" id="cd05380">
    <property type="entry name" value="CAP_euk"/>
    <property type="match status" value="1"/>
</dbReference>
<reference evidence="3" key="1">
    <citation type="submission" date="2022-11" db="UniProtKB">
        <authorList>
            <consortium name="WormBaseParasite"/>
        </authorList>
    </citation>
    <scope>IDENTIFICATION</scope>
</reference>
<dbReference type="SMART" id="SM00198">
    <property type="entry name" value="SCP"/>
    <property type="match status" value="1"/>
</dbReference>